<feature type="transmembrane region" description="Helical" evidence="1">
    <location>
        <begin position="345"/>
        <end position="364"/>
    </location>
</feature>
<gene>
    <name evidence="2" type="ORF">Glove_74g256</name>
</gene>
<evidence type="ECO:0000256" key="1">
    <source>
        <dbReference type="SAM" id="Phobius"/>
    </source>
</evidence>
<organism evidence="2 3">
    <name type="scientific">Diversispora epigaea</name>
    <dbReference type="NCBI Taxonomy" id="1348612"/>
    <lineage>
        <taxon>Eukaryota</taxon>
        <taxon>Fungi</taxon>
        <taxon>Fungi incertae sedis</taxon>
        <taxon>Mucoromycota</taxon>
        <taxon>Glomeromycotina</taxon>
        <taxon>Glomeromycetes</taxon>
        <taxon>Diversisporales</taxon>
        <taxon>Diversisporaceae</taxon>
        <taxon>Diversispora</taxon>
    </lineage>
</organism>
<feature type="transmembrane region" description="Helical" evidence="1">
    <location>
        <begin position="43"/>
        <end position="62"/>
    </location>
</feature>
<keyword evidence="1" id="KW-0472">Membrane</keyword>
<feature type="transmembrane region" description="Helical" evidence="1">
    <location>
        <begin position="311"/>
        <end position="333"/>
    </location>
</feature>
<dbReference type="OrthoDB" id="2355260at2759"/>
<keyword evidence="3" id="KW-1185">Reference proteome</keyword>
<evidence type="ECO:0000313" key="3">
    <source>
        <dbReference type="Proteomes" id="UP000266861"/>
    </source>
</evidence>
<dbReference type="EMBL" id="PQFF01000070">
    <property type="protein sequence ID" value="RHZ84813.1"/>
    <property type="molecule type" value="Genomic_DNA"/>
</dbReference>
<name>A0A397JIL8_9GLOM</name>
<dbReference type="Proteomes" id="UP000266861">
    <property type="component" value="Unassembled WGS sequence"/>
</dbReference>
<feature type="transmembrane region" description="Helical" evidence="1">
    <location>
        <begin position="181"/>
        <end position="201"/>
    </location>
</feature>
<keyword evidence="1" id="KW-1133">Transmembrane helix</keyword>
<keyword evidence="1" id="KW-0812">Transmembrane</keyword>
<sequence>MRFRTVEVLNQFNFFIGGFNLNFKTPNGDDDNDNDKFGVIKNLLINLLLTKLLTLVSGYPYYFTRTILLLLRNLYVTTKVTLKSFEVLKSSNKKFDEILAGHKNHFMMHLNNLERDINEIVELLQLSDQNFSNWQYEKFQKRLGMFLETTQNLMKLLKRITVQCNEETLSLEDNKSTLEKVGIGAAIVGGLYFTRTILLLLRNLYVTTKVTLKSFEVLKSSNKKFDEILAGHKNHFMMHLNNLERDINEIVELLQLSDQNFSNWQYEKFQKRLGMFLETTQNLMKLLKRITVQCNEETLSLEDNKSTLEKVGIGAAIVGGLVLLVGTFIAANTSSSEKTGKYGKIAAAAGGVTLAATGLSHLYVHNKIEKSIGCQNRMIQQLTKFHENLEEWDLRSKQIKEKDYDEMDFHTRKQLVSVFQGYEQMNEKFKDFFNTLRSNYLI</sequence>
<protein>
    <submittedName>
        <fullName evidence="2">Uncharacterized protein</fullName>
    </submittedName>
</protein>
<accession>A0A397JIL8</accession>
<evidence type="ECO:0000313" key="2">
    <source>
        <dbReference type="EMBL" id="RHZ84813.1"/>
    </source>
</evidence>
<dbReference type="AlphaFoldDB" id="A0A397JIL8"/>
<proteinExistence type="predicted"/>
<comment type="caution">
    <text evidence="2">The sequence shown here is derived from an EMBL/GenBank/DDBJ whole genome shotgun (WGS) entry which is preliminary data.</text>
</comment>
<reference evidence="2 3" key="1">
    <citation type="submission" date="2018-08" db="EMBL/GenBank/DDBJ databases">
        <title>Genome and evolution of the arbuscular mycorrhizal fungus Diversispora epigaea (formerly Glomus versiforme) and its bacterial endosymbionts.</title>
        <authorList>
            <person name="Sun X."/>
            <person name="Fei Z."/>
            <person name="Harrison M."/>
        </authorList>
    </citation>
    <scope>NUCLEOTIDE SEQUENCE [LARGE SCALE GENOMIC DNA]</scope>
    <source>
        <strain evidence="2 3">IT104</strain>
    </source>
</reference>